<sequence length="148" mass="16491">MPHSKHAQPWRIHFFQRHPEDDPARTVPARDFLDACPDAVSAKLLAVVKAVADAPPPAFSGGGKWEAMHGAMAGLHEVRVDGRGRRHYRLFCLLEREGEALGLGGPSLILLTGKTKAFRTVISESDYAKVRALRDEYQRRRPRSVWAG</sequence>
<evidence type="ECO:0008006" key="3">
    <source>
        <dbReference type="Google" id="ProtNLM"/>
    </source>
</evidence>
<evidence type="ECO:0000313" key="1">
    <source>
        <dbReference type="EMBL" id="NOK35514.1"/>
    </source>
</evidence>
<accession>A0A3A8GSK5</accession>
<dbReference type="AlphaFoldDB" id="A0A3A8GSK5"/>
<evidence type="ECO:0000313" key="2">
    <source>
        <dbReference type="Proteomes" id="UP000563426"/>
    </source>
</evidence>
<protein>
    <recommendedName>
        <fullName evidence="3">Addiction module toxin RelE</fullName>
    </recommendedName>
</protein>
<comment type="caution">
    <text evidence="1">The sequence shown here is derived from an EMBL/GenBank/DDBJ whole genome shotgun (WGS) entry which is preliminary data.</text>
</comment>
<reference evidence="1 2" key="1">
    <citation type="submission" date="2020-05" db="EMBL/GenBank/DDBJ databases">
        <authorList>
            <person name="Whitworth D."/>
        </authorList>
    </citation>
    <scope>NUCLEOTIDE SEQUENCE [LARGE SCALE GENOMIC DNA]</scope>
    <source>
        <strain evidence="1 2">AB043B</strain>
    </source>
</reference>
<proteinExistence type="predicted"/>
<organism evidence="1 2">
    <name type="scientific">Corallococcus exercitus</name>
    <dbReference type="NCBI Taxonomy" id="2316736"/>
    <lineage>
        <taxon>Bacteria</taxon>
        <taxon>Pseudomonadati</taxon>
        <taxon>Myxococcota</taxon>
        <taxon>Myxococcia</taxon>
        <taxon>Myxococcales</taxon>
        <taxon>Cystobacterineae</taxon>
        <taxon>Myxococcaceae</taxon>
        <taxon>Corallococcus</taxon>
    </lineage>
</organism>
<dbReference type="EMBL" id="JABFJV010000113">
    <property type="protein sequence ID" value="NOK35514.1"/>
    <property type="molecule type" value="Genomic_DNA"/>
</dbReference>
<dbReference type="Proteomes" id="UP000563426">
    <property type="component" value="Unassembled WGS sequence"/>
</dbReference>
<gene>
    <name evidence="1" type="ORF">HMI49_20120</name>
</gene>
<dbReference type="OrthoDB" id="4735425at2"/>
<keyword evidence="2" id="KW-1185">Reference proteome</keyword>
<name>A0A3A8GSK5_9BACT</name>